<evidence type="ECO:0000256" key="1">
    <source>
        <dbReference type="SAM" id="MobiDB-lite"/>
    </source>
</evidence>
<reference evidence="3" key="1">
    <citation type="submission" date="2020-10" db="EMBL/GenBank/DDBJ databases">
        <title>Ca. Dormibacterota MAGs.</title>
        <authorList>
            <person name="Montgomery K."/>
        </authorList>
    </citation>
    <scope>NUCLEOTIDE SEQUENCE [LARGE SCALE GENOMIC DNA]</scope>
    <source>
        <strain evidence="3">SC8812_S17_10</strain>
    </source>
</reference>
<name>A0A934K7X7_9BACT</name>
<evidence type="ECO:0008006" key="5">
    <source>
        <dbReference type="Google" id="ProtNLM"/>
    </source>
</evidence>
<protein>
    <recommendedName>
        <fullName evidence="5">Secreted protein</fullName>
    </recommendedName>
</protein>
<organism evidence="3 4">
    <name type="scientific">Candidatus Nephthysia bennettiae</name>
    <dbReference type="NCBI Taxonomy" id="3127016"/>
    <lineage>
        <taxon>Bacteria</taxon>
        <taxon>Bacillati</taxon>
        <taxon>Candidatus Dormiibacterota</taxon>
        <taxon>Candidatus Dormibacteria</taxon>
        <taxon>Candidatus Dormibacterales</taxon>
        <taxon>Candidatus Dormibacteraceae</taxon>
        <taxon>Candidatus Nephthysia</taxon>
    </lineage>
</organism>
<comment type="caution">
    <text evidence="3">The sequence shown here is derived from an EMBL/GenBank/DDBJ whole genome shotgun (WGS) entry which is preliminary data.</text>
</comment>
<keyword evidence="2" id="KW-1133">Transmembrane helix</keyword>
<evidence type="ECO:0000313" key="3">
    <source>
        <dbReference type="EMBL" id="MBJ7598303.1"/>
    </source>
</evidence>
<keyword evidence="2" id="KW-0812">Transmembrane</keyword>
<accession>A0A934K7X7</accession>
<dbReference type="RefSeq" id="WP_338201195.1">
    <property type="nucleotide sequence ID" value="NZ_JAEKNR010000104.1"/>
</dbReference>
<gene>
    <name evidence="3" type="ORF">JF922_09495</name>
</gene>
<dbReference type="AlphaFoldDB" id="A0A934K7X7"/>
<feature type="transmembrane region" description="Helical" evidence="2">
    <location>
        <begin position="6"/>
        <end position="26"/>
    </location>
</feature>
<sequence length="201" mass="22583">MTAQTWVWVVIAVIVIVALAAAVFVVSRRRRSQQLKERFGPEYDRTVGTAGSSQAAEAELESRKQRREQFEIRPLSAQTAADYAERWKQVQVHFVDAPADALREADVLLSELMRERGYPVEDFEQRAADISVDHPAFVENYRAGHAIAVGDSTGQASTEDLRQAFRHYRALFEDLLGGHEAQPSGKESVDEPGSDRREVTR</sequence>
<evidence type="ECO:0000313" key="4">
    <source>
        <dbReference type="Proteomes" id="UP000612893"/>
    </source>
</evidence>
<evidence type="ECO:0000256" key="2">
    <source>
        <dbReference type="SAM" id="Phobius"/>
    </source>
</evidence>
<dbReference type="EMBL" id="JAEKNR010000104">
    <property type="protein sequence ID" value="MBJ7598303.1"/>
    <property type="molecule type" value="Genomic_DNA"/>
</dbReference>
<feature type="region of interest" description="Disordered" evidence="1">
    <location>
        <begin position="177"/>
        <end position="201"/>
    </location>
</feature>
<keyword evidence="4" id="KW-1185">Reference proteome</keyword>
<dbReference type="Proteomes" id="UP000612893">
    <property type="component" value="Unassembled WGS sequence"/>
</dbReference>
<keyword evidence="2" id="KW-0472">Membrane</keyword>
<feature type="compositionally biased region" description="Basic and acidic residues" evidence="1">
    <location>
        <begin position="187"/>
        <end position="201"/>
    </location>
</feature>
<proteinExistence type="predicted"/>
<feature type="region of interest" description="Disordered" evidence="1">
    <location>
        <begin position="44"/>
        <end position="65"/>
    </location>
</feature>